<sequence>MEASPDRSDRRGRKRRRNNVQNVQVNRDGKKRAAVLKPKAFLGRYVRKEFKGSGIYLGKIIFYDTGLYKVVYEDGDCEDMDSSEVKAVLFEDGELNGQWLDRKKKLDKLVASTEAMSIKSRVVYPAEQANGVIDKFEASVSKDRGIGCSDKVEVNQLGCDSDPVSDLSDDYMEQDLSSAAEVPLFPAPQLPPSSDSIGIPEVYVSHLLSVYSFLRSFSIRLFLCPFGLEDFVGALNCSAPNTLFDSVHVALMYALRRHLKKLSSDGSVLASKCL</sequence>
<dbReference type="Pfam" id="PF21743">
    <property type="entry name" value="PTM_DIR17_Tudor"/>
    <property type="match status" value="1"/>
</dbReference>
<reference evidence="4 5" key="1">
    <citation type="journal article" date="2021" name="BMC Genomics">
        <title>Datura genome reveals duplications of psychoactive alkaloid biosynthetic genes and high mutation rate following tissue culture.</title>
        <authorList>
            <person name="Rajewski A."/>
            <person name="Carter-House D."/>
            <person name="Stajich J."/>
            <person name="Litt A."/>
        </authorList>
    </citation>
    <scope>NUCLEOTIDE SEQUENCE [LARGE SCALE GENOMIC DNA]</scope>
    <source>
        <strain evidence="4">AR-01</strain>
    </source>
</reference>
<gene>
    <name evidence="4" type="ORF">HAX54_020201</name>
</gene>
<dbReference type="EMBL" id="JACEIK010002443">
    <property type="protein sequence ID" value="MCD9561201.1"/>
    <property type="molecule type" value="Genomic_DNA"/>
</dbReference>
<evidence type="ECO:0000313" key="5">
    <source>
        <dbReference type="Proteomes" id="UP000823775"/>
    </source>
</evidence>
<feature type="non-terminal residue" evidence="4">
    <location>
        <position position="274"/>
    </location>
</feature>
<evidence type="ECO:0000256" key="1">
    <source>
        <dbReference type="ARBA" id="ARBA00004123"/>
    </source>
</evidence>
<name>A0ABS8USU2_DATST</name>
<dbReference type="PANTHER" id="PTHR46508">
    <property type="entry name" value="PHD FINGER FAMILY PROTEIN"/>
    <property type="match status" value="1"/>
</dbReference>
<comment type="caution">
    <text evidence="4">The sequence shown here is derived from an EMBL/GenBank/DDBJ whole genome shotgun (WGS) entry which is preliminary data.</text>
</comment>
<feature type="domain" description="DDT" evidence="3">
    <location>
        <begin position="201"/>
        <end position="261"/>
    </location>
</feature>
<dbReference type="Proteomes" id="UP000823775">
    <property type="component" value="Unassembled WGS sequence"/>
</dbReference>
<proteinExistence type="predicted"/>
<keyword evidence="2" id="KW-0539">Nucleus</keyword>
<dbReference type="PANTHER" id="PTHR46508:SF12">
    <property type="entry name" value="DDT DOMAIN-CONTAINING PROTEIN PTM-LIKE ISOFORM X1"/>
    <property type="match status" value="1"/>
</dbReference>
<dbReference type="PROSITE" id="PS50827">
    <property type="entry name" value="DDT"/>
    <property type="match status" value="1"/>
</dbReference>
<dbReference type="InterPro" id="IPR047365">
    <property type="entry name" value="Tudor_AtPTM-like"/>
</dbReference>
<dbReference type="InterPro" id="IPR018501">
    <property type="entry name" value="DDT_dom"/>
</dbReference>
<evidence type="ECO:0000259" key="3">
    <source>
        <dbReference type="PROSITE" id="PS50827"/>
    </source>
</evidence>
<organism evidence="4 5">
    <name type="scientific">Datura stramonium</name>
    <name type="common">Jimsonweed</name>
    <name type="synonym">Common thornapple</name>
    <dbReference type="NCBI Taxonomy" id="4076"/>
    <lineage>
        <taxon>Eukaryota</taxon>
        <taxon>Viridiplantae</taxon>
        <taxon>Streptophyta</taxon>
        <taxon>Embryophyta</taxon>
        <taxon>Tracheophyta</taxon>
        <taxon>Spermatophyta</taxon>
        <taxon>Magnoliopsida</taxon>
        <taxon>eudicotyledons</taxon>
        <taxon>Gunneridae</taxon>
        <taxon>Pentapetalae</taxon>
        <taxon>asterids</taxon>
        <taxon>lamiids</taxon>
        <taxon>Solanales</taxon>
        <taxon>Solanaceae</taxon>
        <taxon>Solanoideae</taxon>
        <taxon>Datureae</taxon>
        <taxon>Datura</taxon>
    </lineage>
</organism>
<dbReference type="Pfam" id="PF02791">
    <property type="entry name" value="DDT"/>
    <property type="match status" value="1"/>
</dbReference>
<comment type="subcellular location">
    <subcellularLocation>
        <location evidence="1">Nucleus</location>
    </subcellularLocation>
</comment>
<dbReference type="CDD" id="cd20401">
    <property type="entry name" value="Tudor_AtPTM-like"/>
    <property type="match status" value="1"/>
</dbReference>
<evidence type="ECO:0000313" key="4">
    <source>
        <dbReference type="EMBL" id="MCD9561201.1"/>
    </source>
</evidence>
<evidence type="ECO:0000256" key="2">
    <source>
        <dbReference type="ARBA" id="ARBA00023242"/>
    </source>
</evidence>
<accession>A0ABS8USU2</accession>
<dbReference type="SMART" id="SM00571">
    <property type="entry name" value="DDT"/>
    <property type="match status" value="1"/>
</dbReference>
<protein>
    <recommendedName>
        <fullName evidence="3">DDT domain-containing protein</fullName>
    </recommendedName>
</protein>
<keyword evidence="5" id="KW-1185">Reference proteome</keyword>